<gene>
    <name evidence="2" type="ORF">APZ42_020979</name>
</gene>
<proteinExistence type="predicted"/>
<feature type="transmembrane region" description="Helical" evidence="1">
    <location>
        <begin position="47"/>
        <end position="64"/>
    </location>
</feature>
<evidence type="ECO:0000313" key="2">
    <source>
        <dbReference type="EMBL" id="KZS13812.1"/>
    </source>
</evidence>
<evidence type="ECO:0000313" key="3">
    <source>
        <dbReference type="Proteomes" id="UP000076858"/>
    </source>
</evidence>
<organism evidence="2 3">
    <name type="scientific">Daphnia magna</name>
    <dbReference type="NCBI Taxonomy" id="35525"/>
    <lineage>
        <taxon>Eukaryota</taxon>
        <taxon>Metazoa</taxon>
        <taxon>Ecdysozoa</taxon>
        <taxon>Arthropoda</taxon>
        <taxon>Crustacea</taxon>
        <taxon>Branchiopoda</taxon>
        <taxon>Diplostraca</taxon>
        <taxon>Cladocera</taxon>
        <taxon>Anomopoda</taxon>
        <taxon>Daphniidae</taxon>
        <taxon>Daphnia</taxon>
    </lineage>
</organism>
<keyword evidence="1" id="KW-1133">Transmembrane helix</keyword>
<dbReference type="Proteomes" id="UP000076858">
    <property type="component" value="Unassembled WGS sequence"/>
</dbReference>
<keyword evidence="1" id="KW-0812">Transmembrane</keyword>
<evidence type="ECO:0000256" key="1">
    <source>
        <dbReference type="SAM" id="Phobius"/>
    </source>
</evidence>
<dbReference type="AlphaFoldDB" id="A0A162CBL8"/>
<reference evidence="2 3" key="1">
    <citation type="submission" date="2016-03" db="EMBL/GenBank/DDBJ databases">
        <title>EvidentialGene: Evidence-directed Construction of Genes on Genomes.</title>
        <authorList>
            <person name="Gilbert D.G."/>
            <person name="Choi J.-H."/>
            <person name="Mockaitis K."/>
            <person name="Colbourne J."/>
            <person name="Pfrender M."/>
        </authorList>
    </citation>
    <scope>NUCLEOTIDE SEQUENCE [LARGE SCALE GENOMIC DNA]</scope>
    <source>
        <strain evidence="2 3">Xinb3</strain>
        <tissue evidence="2">Complete organism</tissue>
    </source>
</reference>
<keyword evidence="3" id="KW-1185">Reference proteome</keyword>
<keyword evidence="1" id="KW-0472">Membrane</keyword>
<name>A0A162CBL8_9CRUS</name>
<sequence>MNLQRKKYIFLKDTKKKNSSKQGKKTGMVFSVRFKTRPIPLRPISPSYFPLAFFFFFYLFPYTLG</sequence>
<dbReference type="EMBL" id="LRGB01001035">
    <property type="protein sequence ID" value="KZS13812.1"/>
    <property type="molecule type" value="Genomic_DNA"/>
</dbReference>
<comment type="caution">
    <text evidence="2">The sequence shown here is derived from an EMBL/GenBank/DDBJ whole genome shotgun (WGS) entry which is preliminary data.</text>
</comment>
<protein>
    <submittedName>
        <fullName evidence="2">Uncharacterized protein</fullName>
    </submittedName>
</protein>
<accession>A0A162CBL8</accession>